<proteinExistence type="predicted"/>
<sequence>MQYTLYPSWAYLMAYAVAPHITDVIHVNGGAYVPCWQFIPYDPHVRYMDTYVAVFLTVPDTQSPAYQQRW</sequence>
<name>A0A391NI94_9EUKA</name>
<dbReference type="AlphaFoldDB" id="A0A391NI94"/>
<comment type="caution">
    <text evidence="1">The sequence shown here is derived from an EMBL/GenBank/DDBJ whole genome shotgun (WGS) entry which is preliminary data.</text>
</comment>
<reference evidence="1 2" key="1">
    <citation type="journal article" date="2018" name="PLoS ONE">
        <title>The draft genome of Kipferlia bialata reveals reductive genome evolution in fornicate parasites.</title>
        <authorList>
            <person name="Tanifuji G."/>
            <person name="Takabayashi S."/>
            <person name="Kume K."/>
            <person name="Takagi M."/>
            <person name="Nakayama T."/>
            <person name="Kamikawa R."/>
            <person name="Inagaki Y."/>
            <person name="Hashimoto T."/>
        </authorList>
    </citation>
    <scope>NUCLEOTIDE SEQUENCE [LARGE SCALE GENOMIC DNA]</scope>
    <source>
        <strain evidence="1">NY0173</strain>
    </source>
</reference>
<keyword evidence="2" id="KW-1185">Reference proteome</keyword>
<accession>A0A391NI94</accession>
<gene>
    <name evidence="1" type="ORF">KIPB_000717</name>
</gene>
<organism evidence="1 2">
    <name type="scientific">Kipferlia bialata</name>
    <dbReference type="NCBI Taxonomy" id="797122"/>
    <lineage>
        <taxon>Eukaryota</taxon>
        <taxon>Metamonada</taxon>
        <taxon>Carpediemonas-like organisms</taxon>
        <taxon>Kipferlia</taxon>
    </lineage>
</organism>
<evidence type="ECO:0000313" key="2">
    <source>
        <dbReference type="Proteomes" id="UP000265618"/>
    </source>
</evidence>
<protein>
    <submittedName>
        <fullName evidence="1">Uncharacterized protein</fullName>
    </submittedName>
</protein>
<dbReference type="Proteomes" id="UP000265618">
    <property type="component" value="Unassembled WGS sequence"/>
</dbReference>
<dbReference type="EMBL" id="BDIP01000088">
    <property type="protein sequence ID" value="GCA62024.1"/>
    <property type="molecule type" value="Genomic_DNA"/>
</dbReference>
<evidence type="ECO:0000313" key="1">
    <source>
        <dbReference type="EMBL" id="GCA62024.1"/>
    </source>
</evidence>